<name>A0ABS5K050_9BACT</name>
<dbReference type="EMBL" id="JAGUCO010000023">
    <property type="protein sequence ID" value="MBS2100459.1"/>
    <property type="molecule type" value="Genomic_DNA"/>
</dbReference>
<dbReference type="SMART" id="SM00028">
    <property type="entry name" value="TPR"/>
    <property type="match status" value="2"/>
</dbReference>
<evidence type="ECO:0008006" key="4">
    <source>
        <dbReference type="Google" id="ProtNLM"/>
    </source>
</evidence>
<sequence>MIRRILLLLTISTFLTSCLTYYEKNIQLQNMIAAGNFDSADKLLQNDKKGSEGKNRMLYFCNRGVVSFMNGEYEQSIDYFNQADYYVEDYKSNLGNEALALITNPGIKPYRPEDFESVMVHYYKALNFIYLNNYEGALVECRRVDILLQQFNEKYKKGKNKYTRDAFAHTLMGLVYEASGNTNDAFIAYRNALEIYEEDYLPMFGVQPPQQLKEDLLRTAYELGFGTELHFYEDKFGMKYEPNEDENGYLIFFWMNGFGPVKAEWSINFVNTGYNDGWITLTNDEYGLSFPIYIGKYSDEQKNSFKNLSVLRVAFPKYVERKPLFHNAHISANGETYPLELSENINAIAFQCLQDRMLREIGAGIARLAAKKAMEAAVRSENENLGAVLSIINAATEQADTRNWQALPYSISYCRVPLSEGTHQVSLKTSGQMQNEVPFTFNIQKGKTTFFAFHNLESERIGY</sequence>
<comment type="caution">
    <text evidence="2">The sequence shown here is derived from an EMBL/GenBank/DDBJ whole genome shotgun (WGS) entry which is preliminary data.</text>
</comment>
<evidence type="ECO:0000313" key="3">
    <source>
        <dbReference type="Proteomes" id="UP000708576"/>
    </source>
</evidence>
<dbReference type="Gene3D" id="1.25.40.10">
    <property type="entry name" value="Tetratricopeptide repeat domain"/>
    <property type="match status" value="1"/>
</dbReference>
<organism evidence="2 3">
    <name type="scientific">Carboxylicivirga linearis</name>
    <dbReference type="NCBI Taxonomy" id="1628157"/>
    <lineage>
        <taxon>Bacteria</taxon>
        <taxon>Pseudomonadati</taxon>
        <taxon>Bacteroidota</taxon>
        <taxon>Bacteroidia</taxon>
        <taxon>Marinilabiliales</taxon>
        <taxon>Marinilabiliaceae</taxon>
        <taxon>Carboxylicivirga</taxon>
    </lineage>
</organism>
<dbReference type="InterPro" id="IPR019734">
    <property type="entry name" value="TPR_rpt"/>
</dbReference>
<dbReference type="RefSeq" id="WP_212218338.1">
    <property type="nucleotide sequence ID" value="NZ_JAGUCO010000023.1"/>
</dbReference>
<evidence type="ECO:0000313" key="2">
    <source>
        <dbReference type="EMBL" id="MBS2100459.1"/>
    </source>
</evidence>
<evidence type="ECO:0000256" key="1">
    <source>
        <dbReference type="PROSITE-ProRule" id="PRU00339"/>
    </source>
</evidence>
<gene>
    <name evidence="2" type="ORF">KEM10_19390</name>
</gene>
<reference evidence="2 3" key="1">
    <citation type="journal article" date="2015" name="Int. J. Syst. Evol. Microbiol.">
        <title>Carboxylicivirga linearis sp. nov., isolated from a sea cucumber culture pond.</title>
        <authorList>
            <person name="Wang F.Q."/>
            <person name="Zhou Y.X."/>
            <person name="Lin X.Z."/>
            <person name="Chen G.J."/>
            <person name="Du Z.J."/>
        </authorList>
    </citation>
    <scope>NUCLEOTIDE SEQUENCE [LARGE SCALE GENOMIC DNA]</scope>
    <source>
        <strain evidence="2 3">FB218</strain>
    </source>
</reference>
<accession>A0ABS5K050</accession>
<dbReference type="PROSITE" id="PS51257">
    <property type="entry name" value="PROKAR_LIPOPROTEIN"/>
    <property type="match status" value="1"/>
</dbReference>
<dbReference type="SUPFAM" id="SSF48452">
    <property type="entry name" value="TPR-like"/>
    <property type="match status" value="1"/>
</dbReference>
<keyword evidence="3" id="KW-1185">Reference proteome</keyword>
<dbReference type="InterPro" id="IPR011990">
    <property type="entry name" value="TPR-like_helical_dom_sf"/>
</dbReference>
<dbReference type="Proteomes" id="UP000708576">
    <property type="component" value="Unassembled WGS sequence"/>
</dbReference>
<proteinExistence type="predicted"/>
<feature type="repeat" description="TPR" evidence="1">
    <location>
        <begin position="166"/>
        <end position="199"/>
    </location>
</feature>
<protein>
    <recommendedName>
        <fullName evidence="4">Tetratricopeptide repeat protein</fullName>
    </recommendedName>
</protein>
<dbReference type="PROSITE" id="PS50005">
    <property type="entry name" value="TPR"/>
    <property type="match status" value="1"/>
</dbReference>
<keyword evidence="1" id="KW-0802">TPR repeat</keyword>